<keyword evidence="3" id="KW-1185">Reference proteome</keyword>
<feature type="signal peptide" evidence="1">
    <location>
        <begin position="1"/>
        <end position="25"/>
    </location>
</feature>
<proteinExistence type="predicted"/>
<evidence type="ECO:0000313" key="2">
    <source>
        <dbReference type="EMBL" id="KAH7326003.1"/>
    </source>
</evidence>
<evidence type="ECO:0000313" key="3">
    <source>
        <dbReference type="Proteomes" id="UP000813444"/>
    </source>
</evidence>
<evidence type="ECO:0000256" key="1">
    <source>
        <dbReference type="SAM" id="SignalP"/>
    </source>
</evidence>
<comment type="caution">
    <text evidence="2">The sequence shown here is derived from an EMBL/GenBank/DDBJ whole genome shotgun (WGS) entry which is preliminary data.</text>
</comment>
<evidence type="ECO:0008006" key="4">
    <source>
        <dbReference type="Google" id="ProtNLM"/>
    </source>
</evidence>
<dbReference type="EMBL" id="JAGPNK010000002">
    <property type="protein sequence ID" value="KAH7326003.1"/>
    <property type="molecule type" value="Genomic_DNA"/>
</dbReference>
<organism evidence="2 3">
    <name type="scientific">Stachybotrys elegans</name>
    <dbReference type="NCBI Taxonomy" id="80388"/>
    <lineage>
        <taxon>Eukaryota</taxon>
        <taxon>Fungi</taxon>
        <taxon>Dikarya</taxon>
        <taxon>Ascomycota</taxon>
        <taxon>Pezizomycotina</taxon>
        <taxon>Sordariomycetes</taxon>
        <taxon>Hypocreomycetidae</taxon>
        <taxon>Hypocreales</taxon>
        <taxon>Stachybotryaceae</taxon>
        <taxon>Stachybotrys</taxon>
    </lineage>
</organism>
<dbReference type="Proteomes" id="UP000813444">
    <property type="component" value="Unassembled WGS sequence"/>
</dbReference>
<reference evidence="2" key="1">
    <citation type="journal article" date="2021" name="Nat. Commun.">
        <title>Genetic determinants of endophytism in the Arabidopsis root mycobiome.</title>
        <authorList>
            <person name="Mesny F."/>
            <person name="Miyauchi S."/>
            <person name="Thiergart T."/>
            <person name="Pickel B."/>
            <person name="Atanasova L."/>
            <person name="Karlsson M."/>
            <person name="Huettel B."/>
            <person name="Barry K.W."/>
            <person name="Haridas S."/>
            <person name="Chen C."/>
            <person name="Bauer D."/>
            <person name="Andreopoulos W."/>
            <person name="Pangilinan J."/>
            <person name="LaButti K."/>
            <person name="Riley R."/>
            <person name="Lipzen A."/>
            <person name="Clum A."/>
            <person name="Drula E."/>
            <person name="Henrissat B."/>
            <person name="Kohler A."/>
            <person name="Grigoriev I.V."/>
            <person name="Martin F.M."/>
            <person name="Hacquard S."/>
        </authorList>
    </citation>
    <scope>NUCLEOTIDE SEQUENCE</scope>
    <source>
        <strain evidence="2">MPI-CAGE-CH-0235</strain>
    </source>
</reference>
<accession>A0A8K0SVK6</accession>
<feature type="non-terminal residue" evidence="2">
    <location>
        <position position="71"/>
    </location>
</feature>
<gene>
    <name evidence="2" type="ORF">B0I35DRAFT_421684</name>
</gene>
<name>A0A8K0SVK6_9HYPO</name>
<feature type="chain" id="PRO_5035479228" description="Secreted protein" evidence="1">
    <location>
        <begin position="26"/>
        <end position="71"/>
    </location>
</feature>
<keyword evidence="1" id="KW-0732">Signal</keyword>
<dbReference type="AlphaFoldDB" id="A0A8K0SVK6"/>
<sequence>MQMDVCSHRLLALSLLSWPYLSTCSLRQNTEPDEENQPHHRTMEFFLETFRRCAVFHWWWLETTYPLIVRC</sequence>
<protein>
    <recommendedName>
        <fullName evidence="4">Secreted protein</fullName>
    </recommendedName>
</protein>